<proteinExistence type="predicted"/>
<name>A0A9W8DPQ9_9FUNG</name>
<feature type="compositionally biased region" description="Polar residues" evidence="1">
    <location>
        <begin position="298"/>
        <end position="309"/>
    </location>
</feature>
<dbReference type="Proteomes" id="UP001150569">
    <property type="component" value="Unassembled WGS sequence"/>
</dbReference>
<comment type="caution">
    <text evidence="2">The sequence shown here is derived from an EMBL/GenBank/DDBJ whole genome shotgun (WGS) entry which is preliminary data.</text>
</comment>
<dbReference type="EMBL" id="JANBPT010000534">
    <property type="protein sequence ID" value="KAJ1917614.1"/>
    <property type="molecule type" value="Genomic_DNA"/>
</dbReference>
<reference evidence="2" key="1">
    <citation type="submission" date="2022-07" db="EMBL/GenBank/DDBJ databases">
        <title>Phylogenomic reconstructions and comparative analyses of Kickxellomycotina fungi.</title>
        <authorList>
            <person name="Reynolds N.K."/>
            <person name="Stajich J.E."/>
            <person name="Barry K."/>
            <person name="Grigoriev I.V."/>
            <person name="Crous P."/>
            <person name="Smith M.E."/>
        </authorList>
    </citation>
    <scope>NUCLEOTIDE SEQUENCE</scope>
    <source>
        <strain evidence="2">RSA 861</strain>
    </source>
</reference>
<accession>A0A9W8DPQ9</accession>
<evidence type="ECO:0000256" key="1">
    <source>
        <dbReference type="SAM" id="MobiDB-lite"/>
    </source>
</evidence>
<gene>
    <name evidence="2" type="ORF">IWQ60_007728</name>
</gene>
<protein>
    <submittedName>
        <fullName evidence="2">Uncharacterized protein</fullName>
    </submittedName>
</protein>
<feature type="region of interest" description="Disordered" evidence="1">
    <location>
        <begin position="291"/>
        <end position="314"/>
    </location>
</feature>
<evidence type="ECO:0000313" key="3">
    <source>
        <dbReference type="Proteomes" id="UP001150569"/>
    </source>
</evidence>
<dbReference type="AlphaFoldDB" id="A0A9W8DPQ9"/>
<evidence type="ECO:0000313" key="2">
    <source>
        <dbReference type="EMBL" id="KAJ1917614.1"/>
    </source>
</evidence>
<sequence length="401" mass="45524">MPTILESWVPINDLPALPALTDEEFRTTYGPLVRNIFYHLMITVPGTYGCEVSRDTTDPEFSVDRICNDEEVNDRFLDAAPAALTRIQPHLPLALRAQSARIEVILDPAYDTHASDDSIIRLIRAKNVAQLADLGRYTYQQGFEQQLNGFLTSNEIPLAHQNALNDLLTIELISTNNPRPSEVEELFSSDEYFDLEVMHDRLRDEIHKFFLEDVTFTLVNRREWPEVADYATYFLSRPPLNDPNYPTQDETMKFITLVPRGRLVNHGINNQDAFMSEGGRLVAHDTMSMDSSDDDGNYYSTPEDSQSEVSGGDDMSIESVDHVEPVLLYQERYSQSGVKEANMPYPQRFSKSDGYELFYAWKVRDGSDLNSSDDDAHDLGPGIIAMAFDDSTVFDTYPRMA</sequence>
<organism evidence="2 3">
    <name type="scientific">Tieghemiomyces parasiticus</name>
    <dbReference type="NCBI Taxonomy" id="78921"/>
    <lineage>
        <taxon>Eukaryota</taxon>
        <taxon>Fungi</taxon>
        <taxon>Fungi incertae sedis</taxon>
        <taxon>Zoopagomycota</taxon>
        <taxon>Kickxellomycotina</taxon>
        <taxon>Dimargaritomycetes</taxon>
        <taxon>Dimargaritales</taxon>
        <taxon>Dimargaritaceae</taxon>
        <taxon>Tieghemiomyces</taxon>
    </lineage>
</organism>
<keyword evidence="3" id="KW-1185">Reference proteome</keyword>